<evidence type="ECO:0000256" key="2">
    <source>
        <dbReference type="ARBA" id="ARBA00023015"/>
    </source>
</evidence>
<dbReference type="InterPro" id="IPR009057">
    <property type="entry name" value="Homeodomain-like_sf"/>
</dbReference>
<keyword evidence="6" id="KW-0597">Phosphoprotein</keyword>
<protein>
    <recommendedName>
        <fullName evidence="1">Stage 0 sporulation protein A homolog</fullName>
    </recommendedName>
</protein>
<gene>
    <name evidence="9" type="ORF">H9931_05290</name>
</gene>
<comment type="caution">
    <text evidence="9">The sequence shown here is derived from an EMBL/GenBank/DDBJ whole genome shotgun (WGS) entry which is preliminary data.</text>
</comment>
<accession>A0A9D2PUU4</accession>
<dbReference type="Pfam" id="PF12833">
    <property type="entry name" value="HTH_18"/>
    <property type="match status" value="1"/>
</dbReference>
<sequence>MMNILVVDDEPLIHLSIEKLILASAEDCQVHHAYTGQQMLDILKIYRFQLAYVDIKMPGISGLEAIRRAKEISPSTRYYIMTGFNEFEYAKQAVKLKVEDYLMKPLDQRTIWETIQAARALEFSTLREKKTVFRNWLENTINHRSGSLGKYEGYYRFLLLITIDSNALPPQSLPERLRPYEDSFVSSFSGNQILLLCFSEDSGLLHRMSKELAGKSYSDGITFFASSITCKSSEAEGDLRKLLHYSCLRVINGSERFYYLKPLLSCESQLLEFCSLCVRWQTACFGKRYSEFINCSEDICRFLEQNRELDKYHREIHRFFSRTTGLALPPCLESGQLKYVLQDYARAMVHASEGGKPVQAIIQYIQDHYCENLSIGGLAEQFGFSANYISNLLKQELGLSYSKYLTQLRLNHAKELLLSTRQSVKEITEACGYYSQSHFTKLFLEYEGCTPAEFRKNSGQSSNEPPN</sequence>
<dbReference type="InterPro" id="IPR020449">
    <property type="entry name" value="Tscrpt_reg_AraC-type_HTH"/>
</dbReference>
<name>A0A9D2PUU4_9FIRM</name>
<dbReference type="SUPFAM" id="SSF46689">
    <property type="entry name" value="Homeodomain-like"/>
    <property type="match status" value="2"/>
</dbReference>
<dbReference type="PANTHER" id="PTHR43280">
    <property type="entry name" value="ARAC-FAMILY TRANSCRIPTIONAL REGULATOR"/>
    <property type="match status" value="1"/>
</dbReference>
<dbReference type="Pfam" id="PF00072">
    <property type="entry name" value="Response_reg"/>
    <property type="match status" value="1"/>
</dbReference>
<dbReference type="SMART" id="SM00448">
    <property type="entry name" value="REC"/>
    <property type="match status" value="1"/>
</dbReference>
<evidence type="ECO:0000256" key="4">
    <source>
        <dbReference type="ARBA" id="ARBA00023163"/>
    </source>
</evidence>
<dbReference type="InterPro" id="IPR018060">
    <property type="entry name" value="HTH_AraC"/>
</dbReference>
<dbReference type="GO" id="GO:0003700">
    <property type="term" value="F:DNA-binding transcription factor activity"/>
    <property type="evidence" value="ECO:0007669"/>
    <property type="project" value="InterPro"/>
</dbReference>
<dbReference type="InterPro" id="IPR001789">
    <property type="entry name" value="Sig_transdc_resp-reg_receiver"/>
</dbReference>
<dbReference type="Gene3D" id="3.40.50.2300">
    <property type="match status" value="1"/>
</dbReference>
<feature type="domain" description="HTH araC/xylS-type" evidence="7">
    <location>
        <begin position="359"/>
        <end position="457"/>
    </location>
</feature>
<evidence type="ECO:0000259" key="7">
    <source>
        <dbReference type="PROSITE" id="PS01124"/>
    </source>
</evidence>
<evidence type="ECO:0000256" key="3">
    <source>
        <dbReference type="ARBA" id="ARBA00023125"/>
    </source>
</evidence>
<dbReference type="PROSITE" id="PS00041">
    <property type="entry name" value="HTH_ARAC_FAMILY_1"/>
    <property type="match status" value="1"/>
</dbReference>
<dbReference type="SMART" id="SM00342">
    <property type="entry name" value="HTH_ARAC"/>
    <property type="match status" value="1"/>
</dbReference>
<dbReference type="GO" id="GO:0000160">
    <property type="term" value="P:phosphorelay signal transduction system"/>
    <property type="evidence" value="ECO:0007669"/>
    <property type="project" value="InterPro"/>
</dbReference>
<keyword evidence="3" id="KW-0238">DNA-binding</keyword>
<dbReference type="Proteomes" id="UP000823863">
    <property type="component" value="Unassembled WGS sequence"/>
</dbReference>
<evidence type="ECO:0000256" key="5">
    <source>
        <dbReference type="ARBA" id="ARBA00024867"/>
    </source>
</evidence>
<dbReference type="EMBL" id="DWWB01000024">
    <property type="protein sequence ID" value="HJC66122.1"/>
    <property type="molecule type" value="Genomic_DNA"/>
</dbReference>
<dbReference type="PANTHER" id="PTHR43280:SF28">
    <property type="entry name" value="HTH-TYPE TRANSCRIPTIONAL ACTIVATOR RHAS"/>
    <property type="match status" value="1"/>
</dbReference>
<keyword evidence="2" id="KW-0805">Transcription regulation</keyword>
<proteinExistence type="predicted"/>
<feature type="domain" description="Response regulatory" evidence="8">
    <location>
        <begin position="3"/>
        <end position="119"/>
    </location>
</feature>
<evidence type="ECO:0000313" key="9">
    <source>
        <dbReference type="EMBL" id="HJC66122.1"/>
    </source>
</evidence>
<dbReference type="CDD" id="cd17536">
    <property type="entry name" value="REC_YesN-like"/>
    <property type="match status" value="1"/>
</dbReference>
<evidence type="ECO:0000259" key="8">
    <source>
        <dbReference type="PROSITE" id="PS50110"/>
    </source>
</evidence>
<reference evidence="9" key="1">
    <citation type="journal article" date="2021" name="PeerJ">
        <title>Extensive microbial diversity within the chicken gut microbiome revealed by metagenomics and culture.</title>
        <authorList>
            <person name="Gilroy R."/>
            <person name="Ravi A."/>
            <person name="Getino M."/>
            <person name="Pursley I."/>
            <person name="Horton D.L."/>
            <person name="Alikhan N.F."/>
            <person name="Baker D."/>
            <person name="Gharbi K."/>
            <person name="Hall N."/>
            <person name="Watson M."/>
            <person name="Adriaenssens E.M."/>
            <person name="Foster-Nyarko E."/>
            <person name="Jarju S."/>
            <person name="Secka A."/>
            <person name="Antonio M."/>
            <person name="Oren A."/>
            <person name="Chaudhuri R.R."/>
            <person name="La Ragione R."/>
            <person name="Hildebrand F."/>
            <person name="Pallen M.J."/>
        </authorList>
    </citation>
    <scope>NUCLEOTIDE SEQUENCE</scope>
    <source>
        <strain evidence="9">CHK198-12963</strain>
    </source>
</reference>
<evidence type="ECO:0000256" key="6">
    <source>
        <dbReference type="PROSITE-ProRule" id="PRU00169"/>
    </source>
</evidence>
<evidence type="ECO:0000256" key="1">
    <source>
        <dbReference type="ARBA" id="ARBA00018672"/>
    </source>
</evidence>
<dbReference type="PRINTS" id="PR00032">
    <property type="entry name" value="HTHARAC"/>
</dbReference>
<dbReference type="AlphaFoldDB" id="A0A9D2PUU4"/>
<dbReference type="InterPro" id="IPR011006">
    <property type="entry name" value="CheY-like_superfamily"/>
</dbReference>
<evidence type="ECO:0000313" key="10">
    <source>
        <dbReference type="Proteomes" id="UP000823863"/>
    </source>
</evidence>
<feature type="modified residue" description="4-aspartylphosphate" evidence="6">
    <location>
        <position position="54"/>
    </location>
</feature>
<keyword evidence="4" id="KW-0804">Transcription</keyword>
<dbReference type="InterPro" id="IPR018062">
    <property type="entry name" value="HTH_AraC-typ_CS"/>
</dbReference>
<dbReference type="PROSITE" id="PS50110">
    <property type="entry name" value="RESPONSE_REGULATORY"/>
    <property type="match status" value="1"/>
</dbReference>
<dbReference type="Gene3D" id="1.10.10.60">
    <property type="entry name" value="Homeodomain-like"/>
    <property type="match status" value="2"/>
</dbReference>
<reference evidence="9" key="2">
    <citation type="submission" date="2021-04" db="EMBL/GenBank/DDBJ databases">
        <authorList>
            <person name="Gilroy R."/>
        </authorList>
    </citation>
    <scope>NUCLEOTIDE SEQUENCE</scope>
    <source>
        <strain evidence="9">CHK198-12963</strain>
    </source>
</reference>
<dbReference type="SUPFAM" id="SSF52172">
    <property type="entry name" value="CheY-like"/>
    <property type="match status" value="1"/>
</dbReference>
<dbReference type="PROSITE" id="PS01124">
    <property type="entry name" value="HTH_ARAC_FAMILY_2"/>
    <property type="match status" value="1"/>
</dbReference>
<organism evidence="9 10">
    <name type="scientific">Candidatus Enterocloster excrementigallinarum</name>
    <dbReference type="NCBI Taxonomy" id="2838558"/>
    <lineage>
        <taxon>Bacteria</taxon>
        <taxon>Bacillati</taxon>
        <taxon>Bacillota</taxon>
        <taxon>Clostridia</taxon>
        <taxon>Lachnospirales</taxon>
        <taxon>Lachnospiraceae</taxon>
        <taxon>Enterocloster</taxon>
    </lineage>
</organism>
<comment type="function">
    <text evidence="5">May play the central regulatory role in sporulation. It may be an element of the effector pathway responsible for the activation of sporulation genes in response to nutritional stress. Spo0A may act in concert with spo0H (a sigma factor) to control the expression of some genes that are critical to the sporulation process.</text>
</comment>
<dbReference type="GO" id="GO:0043565">
    <property type="term" value="F:sequence-specific DNA binding"/>
    <property type="evidence" value="ECO:0007669"/>
    <property type="project" value="InterPro"/>
</dbReference>